<accession>A0AC61S3J4</accession>
<protein>
    <submittedName>
        <fullName evidence="1">Uncharacterized protein</fullName>
    </submittedName>
</protein>
<keyword evidence="2" id="KW-1185">Reference proteome</keyword>
<name>A0AC61S3J4_9BACT</name>
<proteinExistence type="predicted"/>
<gene>
    <name evidence="1" type="ORF">E5990_09240</name>
</gene>
<dbReference type="EMBL" id="SSTG01000141">
    <property type="protein sequence ID" value="THG45161.1"/>
    <property type="molecule type" value="Genomic_DNA"/>
</dbReference>
<sequence>MKIFIFTIICLLAVMVCPSCIDDSVTTSPSAQPVFSTDTLKIGYTFTGEGTPTRTFKVFNRNGKGISISSISLREQDTDVSWRINVDGIAGASFSNVDIRANDSIFVLVEATFPKNAVSGKVKREAHLDFVINGVESTVVLHAITENVNTITDMEVVSDMRLTAETPYRIMERIAVMPGATLTLDAGVRLHFHNKAVLQVDGTLLSNGTASQPVLMDGDRFDQVVGRIPYEIMSGQWAGVRFGPESMGNRMEHTVVRNTVEGVTLFSRQDEEIVSEPELTLLRSRITNSQSTVLCSNARNVTAIGCEFSEGGAGLVSLASGRHVINHCTFSNNYLFAAISGAALTVAGQEIRADVSNCIIYGLGADVSPGELDGMDVSIRRCLIRSNGTDDDNFIETIWGEDPRFYTVRNDYLFDYRLKPESPAIGAADPLLTMPEAYVDFYGRRRSADMPDLGAYVYVEPETEQPQ</sequence>
<comment type="caution">
    <text evidence="1">The sequence shown here is derived from an EMBL/GenBank/DDBJ whole genome shotgun (WGS) entry which is preliminary data.</text>
</comment>
<reference evidence="1" key="1">
    <citation type="submission" date="2019-04" db="EMBL/GenBank/DDBJ databases">
        <title>Microbes associate with the intestines of laboratory mice.</title>
        <authorList>
            <person name="Navarre W."/>
            <person name="Wong E."/>
            <person name="Huang K.C."/>
            <person name="Tropini C."/>
            <person name="Ng K."/>
            <person name="Yu B."/>
        </authorList>
    </citation>
    <scope>NUCLEOTIDE SEQUENCE</scope>
    <source>
        <strain evidence="1">NM86_A22</strain>
    </source>
</reference>
<evidence type="ECO:0000313" key="1">
    <source>
        <dbReference type="EMBL" id="THG45161.1"/>
    </source>
</evidence>
<organism evidence="1 2">
    <name type="scientific">Muribaculum caecicola</name>
    <dbReference type="NCBI Taxonomy" id="3038144"/>
    <lineage>
        <taxon>Bacteria</taxon>
        <taxon>Pseudomonadati</taxon>
        <taxon>Bacteroidota</taxon>
        <taxon>Bacteroidia</taxon>
        <taxon>Bacteroidales</taxon>
        <taxon>Muribaculaceae</taxon>
        <taxon>Muribaculum</taxon>
    </lineage>
</organism>
<evidence type="ECO:0000313" key="2">
    <source>
        <dbReference type="Proteomes" id="UP000305401"/>
    </source>
</evidence>
<dbReference type="Proteomes" id="UP000305401">
    <property type="component" value="Unassembled WGS sequence"/>
</dbReference>